<reference evidence="8" key="1">
    <citation type="submission" date="2016-06" db="EMBL/GenBank/DDBJ databases">
        <authorList>
            <person name="Varghese N."/>
            <person name="Submissions Spin"/>
        </authorList>
    </citation>
    <scope>NUCLEOTIDE SEQUENCE [LARGE SCALE GENOMIC DNA]</scope>
    <source>
        <strain evidence="8">DSM 43168</strain>
    </source>
</reference>
<feature type="transmembrane region" description="Helical" evidence="5">
    <location>
        <begin position="6"/>
        <end position="28"/>
    </location>
</feature>
<evidence type="ECO:0000313" key="7">
    <source>
        <dbReference type="EMBL" id="SCE82171.1"/>
    </source>
</evidence>
<dbReference type="Pfam" id="PF01494">
    <property type="entry name" value="FAD_binding_3"/>
    <property type="match status" value="1"/>
</dbReference>
<keyword evidence="3" id="KW-0274">FAD</keyword>
<keyword evidence="5" id="KW-1133">Transmembrane helix</keyword>
<dbReference type="SUPFAM" id="SSF51905">
    <property type="entry name" value="FAD/NAD(P)-binding domain"/>
    <property type="match status" value="1"/>
</dbReference>
<evidence type="ECO:0000259" key="6">
    <source>
        <dbReference type="Pfam" id="PF01494"/>
    </source>
</evidence>
<keyword evidence="5" id="KW-0472">Membrane</keyword>
<keyword evidence="8" id="KW-1185">Reference proteome</keyword>
<dbReference type="RefSeq" id="WP_074473054.1">
    <property type="nucleotide sequence ID" value="NZ_FMCT01000002.1"/>
</dbReference>
<dbReference type="GO" id="GO:0071949">
    <property type="term" value="F:FAD binding"/>
    <property type="evidence" value="ECO:0007669"/>
    <property type="project" value="InterPro"/>
</dbReference>
<organism evidence="7 8">
    <name type="scientific">Micromonospora carbonacea</name>
    <dbReference type="NCBI Taxonomy" id="47853"/>
    <lineage>
        <taxon>Bacteria</taxon>
        <taxon>Bacillati</taxon>
        <taxon>Actinomycetota</taxon>
        <taxon>Actinomycetes</taxon>
        <taxon>Micromonosporales</taxon>
        <taxon>Micromonosporaceae</taxon>
        <taxon>Micromonospora</taxon>
    </lineage>
</organism>
<dbReference type="EMBL" id="FMCT01000002">
    <property type="protein sequence ID" value="SCE82171.1"/>
    <property type="molecule type" value="Genomic_DNA"/>
</dbReference>
<evidence type="ECO:0000256" key="2">
    <source>
        <dbReference type="ARBA" id="ARBA00022630"/>
    </source>
</evidence>
<evidence type="ECO:0000256" key="3">
    <source>
        <dbReference type="ARBA" id="ARBA00022827"/>
    </source>
</evidence>
<keyword evidence="5" id="KW-0812">Transmembrane</keyword>
<dbReference type="PRINTS" id="PR00420">
    <property type="entry name" value="RNGMNOXGNASE"/>
</dbReference>
<dbReference type="PANTHER" id="PTHR46496:SF1">
    <property type="entry name" value="ZEAXANTHIN EPOXIDASE, CHLOROPLASTIC"/>
    <property type="match status" value="1"/>
</dbReference>
<evidence type="ECO:0000256" key="1">
    <source>
        <dbReference type="ARBA" id="ARBA00001974"/>
    </source>
</evidence>
<proteinExistence type="predicted"/>
<dbReference type="InterPro" id="IPR002938">
    <property type="entry name" value="FAD-bd"/>
</dbReference>
<feature type="domain" description="FAD-binding" evidence="6">
    <location>
        <begin position="8"/>
        <end position="342"/>
    </location>
</feature>
<dbReference type="AlphaFoldDB" id="A0A1C4VEA7"/>
<dbReference type="GO" id="GO:0016491">
    <property type="term" value="F:oxidoreductase activity"/>
    <property type="evidence" value="ECO:0007669"/>
    <property type="project" value="UniProtKB-KW"/>
</dbReference>
<keyword evidence="2" id="KW-0285">Flavoprotein</keyword>
<sequence length="406" mass="42767">MSGSATGSVVVVGAGVGGLAAAIGMAGLGHRVTVLERRVAQERPSGACLGVQSNAAMALRMLGVAKPVLTAGVPVGEYRLVSWRGRYLASWSLAEATAQLGAPSVTVPRAVLMAALRSGVPDEVVRTGAPVAAVDEDATGVTAHLVDGTTVRGDLLIGADGLHSTVRAHVVGDRAPTSYAGYDSWRGTAPVSVETVSEGTALHVVGAGRSFGAWPLPDGRTYWVATLADPPRTVDLVGEFVTAPPFVGRLLKATDPDAVLRTPIHDRDPVDTWHTGRVALLGDAVHPMQPTTGQGGSQALLDVLALTAELRGVDLADAGALRRSLAAYQTRRGPATEGMVREAREIGRMHHISSPVATRVRDLVLRATPRRVWQRRTTARLDELELLSTWQRPSPDRGEPTWNDTH</sequence>
<protein>
    <submittedName>
        <fullName evidence="7">2-polyprenyl-6-methoxyphenol hydroxylase</fullName>
    </submittedName>
</protein>
<dbReference type="Gene3D" id="3.50.50.60">
    <property type="entry name" value="FAD/NAD(P)-binding domain"/>
    <property type="match status" value="1"/>
</dbReference>
<dbReference type="PANTHER" id="PTHR46496">
    <property type="match status" value="1"/>
</dbReference>
<gene>
    <name evidence="7" type="ORF">GA0070563_102216</name>
</gene>
<evidence type="ECO:0000256" key="5">
    <source>
        <dbReference type="SAM" id="Phobius"/>
    </source>
</evidence>
<evidence type="ECO:0000313" key="8">
    <source>
        <dbReference type="Proteomes" id="UP000183585"/>
    </source>
</evidence>
<evidence type="ECO:0000256" key="4">
    <source>
        <dbReference type="ARBA" id="ARBA00023002"/>
    </source>
</evidence>
<accession>A0A1C4VEA7</accession>
<comment type="cofactor">
    <cofactor evidence="1">
        <name>FAD</name>
        <dbReference type="ChEBI" id="CHEBI:57692"/>
    </cofactor>
</comment>
<keyword evidence="4" id="KW-0560">Oxidoreductase</keyword>
<name>A0A1C4VEA7_9ACTN</name>
<dbReference type="Proteomes" id="UP000183585">
    <property type="component" value="Unassembled WGS sequence"/>
</dbReference>
<dbReference type="InterPro" id="IPR036188">
    <property type="entry name" value="FAD/NAD-bd_sf"/>
</dbReference>